<reference evidence="1 2" key="1">
    <citation type="submission" date="2019-01" db="EMBL/GenBank/DDBJ databases">
        <title>PMF-metabolizing Aryl O-demethylase.</title>
        <authorList>
            <person name="Kim M."/>
        </authorList>
    </citation>
    <scope>NUCLEOTIDE SEQUENCE [LARGE SCALE GENOMIC DNA]</scope>
    <source>
        <strain evidence="1 2">PMF1</strain>
    </source>
</reference>
<dbReference type="EMBL" id="CP035945">
    <property type="protein sequence ID" value="QBE94592.1"/>
    <property type="molecule type" value="Genomic_DNA"/>
</dbReference>
<protein>
    <recommendedName>
        <fullName evidence="3">Stage II sporulation protein R</fullName>
    </recommendedName>
</protein>
<sequence>MRRKMQRNIWIAAVIIGLLATVLLGAVRIHTLKREKEETQQRLEHEVQQGIAKEIFRLHVVANSDTDEDQNLKLHVKTRIVDYLEDVLGEDRSLEATKEGVLTHLNEIEDTARQTIEEEGYDYPVTAAVEKTYFPDKTYGDCTFPAGEYEALNVKIGEAEGHNWWCVLYPSLCFIDESHGVVSEEKKEDLKEVLTEEEFLTILNDPKERNKVKIGFKWF</sequence>
<gene>
    <name evidence="1" type="ORF">PMF13cell1_00083</name>
</gene>
<dbReference type="KEGG" id="bpro:PMF13cell1_00083"/>
<dbReference type="NCBIfam" id="TIGR02837">
    <property type="entry name" value="spore_II_R"/>
    <property type="match status" value="1"/>
</dbReference>
<dbReference type="AlphaFoldDB" id="A0A4P6LS03"/>
<organism evidence="1 2">
    <name type="scientific">Blautia producta</name>
    <dbReference type="NCBI Taxonomy" id="33035"/>
    <lineage>
        <taxon>Bacteria</taxon>
        <taxon>Bacillati</taxon>
        <taxon>Bacillota</taxon>
        <taxon>Clostridia</taxon>
        <taxon>Lachnospirales</taxon>
        <taxon>Lachnospiraceae</taxon>
        <taxon>Blautia</taxon>
    </lineage>
</organism>
<dbReference type="RefSeq" id="WP_165392312.1">
    <property type="nucleotide sequence ID" value="NZ_CP035945.1"/>
</dbReference>
<name>A0A4P6LS03_9FIRM</name>
<evidence type="ECO:0000313" key="1">
    <source>
        <dbReference type="EMBL" id="QBE94592.1"/>
    </source>
</evidence>
<evidence type="ECO:0008006" key="3">
    <source>
        <dbReference type="Google" id="ProtNLM"/>
    </source>
</evidence>
<dbReference type="Pfam" id="PF09551">
    <property type="entry name" value="Spore_II_R"/>
    <property type="match status" value="1"/>
</dbReference>
<dbReference type="Proteomes" id="UP000289794">
    <property type="component" value="Chromosome"/>
</dbReference>
<dbReference type="InterPro" id="IPR014202">
    <property type="entry name" value="Spore_II_R"/>
</dbReference>
<accession>A0A4P6LS03</accession>
<evidence type="ECO:0000313" key="2">
    <source>
        <dbReference type="Proteomes" id="UP000289794"/>
    </source>
</evidence>
<proteinExistence type="predicted"/>